<dbReference type="EMBL" id="NHNT01000011">
    <property type="protein sequence ID" value="OUZ38092.1"/>
    <property type="molecule type" value="Genomic_DNA"/>
</dbReference>
<keyword evidence="4" id="KW-1185">Reference proteome</keyword>
<feature type="domain" description="SLH" evidence="2">
    <location>
        <begin position="168"/>
        <end position="231"/>
    </location>
</feature>
<evidence type="ECO:0000259" key="2">
    <source>
        <dbReference type="PROSITE" id="PS51272"/>
    </source>
</evidence>
<comment type="caution">
    <text evidence="3">The sequence shown here is derived from an EMBL/GenBank/DDBJ whole genome shotgun (WGS) entry which is preliminary data.</text>
</comment>
<keyword evidence="1" id="KW-0732">Signal</keyword>
<reference evidence="3 4" key="1">
    <citation type="journal article" date="2017" name="Int. J. Syst. Evol. Microbiol.">
        <title>Solibacillus kalamii sp. nov., isolated from a high-efficiency particulate arrestance filter system used in the International Space Station.</title>
        <authorList>
            <person name="Checinska Sielaff A."/>
            <person name="Kumar R.M."/>
            <person name="Pal D."/>
            <person name="Mayilraj S."/>
            <person name="Venkateswaran K."/>
        </authorList>
    </citation>
    <scope>NUCLEOTIDE SEQUENCE [LARGE SCALE GENOMIC DNA]</scope>
    <source>
        <strain evidence="3 4">ISSFR-015</strain>
    </source>
</reference>
<dbReference type="Pfam" id="PF00395">
    <property type="entry name" value="SLH"/>
    <property type="match status" value="3"/>
</dbReference>
<dbReference type="InterPro" id="IPR001119">
    <property type="entry name" value="SLH_dom"/>
</dbReference>
<organism evidence="3 4">
    <name type="scientific">Solibacillus kalamii</name>
    <dbReference type="NCBI Taxonomy" id="1748298"/>
    <lineage>
        <taxon>Bacteria</taxon>
        <taxon>Bacillati</taxon>
        <taxon>Bacillota</taxon>
        <taxon>Bacilli</taxon>
        <taxon>Bacillales</taxon>
        <taxon>Caryophanaceae</taxon>
        <taxon>Solibacillus</taxon>
    </lineage>
</organism>
<name>A0ABX3ZEN3_9BACL</name>
<proteinExistence type="predicted"/>
<accession>A0ABX3ZEN3</accession>
<feature type="domain" description="SLH" evidence="2">
    <location>
        <begin position="91"/>
        <end position="161"/>
    </location>
</feature>
<evidence type="ECO:0000313" key="3">
    <source>
        <dbReference type="EMBL" id="OUZ38092.1"/>
    </source>
</evidence>
<sequence>MRKTIASISIALGLMFAIGTNVNAATVHYKDVKESDNFYPSVEYLLDQKAISRTLPYFRPYENITRGQVASILAKVLDDRLKEIEYTEWYRGANFIDVPKTDQFYPYINKLDWNGIMRGYYVNDTSSSARAFGINQPLTRGQFAGVIIKAYEIPLIQLQSYKESGASPSDIFDGKNFTYPWGQEIATLQTIGILNGYQDGNFKPSTPIKRSQFANMLVKAANGELYFFNQNKLLNDFEQLGISKEISIEKIKTLTNNTTVKYLASYRDVRYLNAVTIAIMIYKEGVILFEDINVKMAVSKDANGKWQLNVEKIN</sequence>
<feature type="chain" id="PRO_5047387237" description="SLH domain-containing protein" evidence="1">
    <location>
        <begin position="25"/>
        <end position="314"/>
    </location>
</feature>
<feature type="domain" description="SLH" evidence="2">
    <location>
        <begin position="25"/>
        <end position="87"/>
    </location>
</feature>
<evidence type="ECO:0000313" key="4">
    <source>
        <dbReference type="Proteomes" id="UP000196594"/>
    </source>
</evidence>
<dbReference type="RefSeq" id="WP_087618138.1">
    <property type="nucleotide sequence ID" value="NZ_JAFBEY010000008.1"/>
</dbReference>
<feature type="signal peptide" evidence="1">
    <location>
        <begin position="1"/>
        <end position="24"/>
    </location>
</feature>
<protein>
    <recommendedName>
        <fullName evidence="2">SLH domain-containing protein</fullName>
    </recommendedName>
</protein>
<evidence type="ECO:0000256" key="1">
    <source>
        <dbReference type="SAM" id="SignalP"/>
    </source>
</evidence>
<dbReference type="Proteomes" id="UP000196594">
    <property type="component" value="Unassembled WGS sequence"/>
</dbReference>
<dbReference type="PROSITE" id="PS51272">
    <property type="entry name" value="SLH"/>
    <property type="match status" value="3"/>
</dbReference>
<gene>
    <name evidence="3" type="ORF">CBM15_15025</name>
</gene>